<dbReference type="GO" id="GO:0005886">
    <property type="term" value="C:plasma membrane"/>
    <property type="evidence" value="ECO:0007669"/>
    <property type="project" value="InterPro"/>
</dbReference>
<name>A0A6J6IRR6_9ZZZZ</name>
<feature type="transmembrane region" description="Helical" evidence="7">
    <location>
        <begin position="94"/>
        <end position="116"/>
    </location>
</feature>
<evidence type="ECO:0000256" key="5">
    <source>
        <dbReference type="ARBA" id="ARBA00023136"/>
    </source>
</evidence>
<dbReference type="GO" id="GO:0008961">
    <property type="term" value="F:phosphatidylglycerol-prolipoprotein diacylglyceryl transferase activity"/>
    <property type="evidence" value="ECO:0007669"/>
    <property type="project" value="InterPro"/>
</dbReference>
<feature type="transmembrane region" description="Helical" evidence="7">
    <location>
        <begin position="187"/>
        <end position="204"/>
    </location>
</feature>
<accession>A0A6J6IRR6</accession>
<feature type="transmembrane region" description="Helical" evidence="7">
    <location>
        <begin position="128"/>
        <end position="146"/>
    </location>
</feature>
<dbReference type="PANTHER" id="PTHR30589:SF0">
    <property type="entry name" value="PHOSPHATIDYLGLYCEROL--PROLIPOPROTEIN DIACYLGLYCERYL TRANSFERASE"/>
    <property type="match status" value="1"/>
</dbReference>
<feature type="transmembrane region" description="Helical" evidence="7">
    <location>
        <begin position="216"/>
        <end position="235"/>
    </location>
</feature>
<evidence type="ECO:0000256" key="7">
    <source>
        <dbReference type="SAM" id="Phobius"/>
    </source>
</evidence>
<keyword evidence="3 7" id="KW-0812">Transmembrane</keyword>
<feature type="transmembrane region" description="Helical" evidence="7">
    <location>
        <begin position="247"/>
        <end position="264"/>
    </location>
</feature>
<evidence type="ECO:0000313" key="8">
    <source>
        <dbReference type="EMBL" id="CAB4627337.1"/>
    </source>
</evidence>
<dbReference type="PROSITE" id="PS01311">
    <property type="entry name" value="LGT"/>
    <property type="match status" value="1"/>
</dbReference>
<keyword evidence="4 7" id="KW-1133">Transmembrane helix</keyword>
<organism evidence="8">
    <name type="scientific">freshwater metagenome</name>
    <dbReference type="NCBI Taxonomy" id="449393"/>
    <lineage>
        <taxon>unclassified sequences</taxon>
        <taxon>metagenomes</taxon>
        <taxon>ecological metagenomes</taxon>
    </lineage>
</organism>
<proteinExistence type="inferred from homology"/>
<gene>
    <name evidence="8" type="ORF">UFOPK2106_00020</name>
</gene>
<protein>
    <submittedName>
        <fullName evidence="8">Unannotated protein</fullName>
    </submittedName>
</protein>
<dbReference type="EMBL" id="CAEZVS010000001">
    <property type="protein sequence ID" value="CAB4627337.1"/>
    <property type="molecule type" value="Genomic_DNA"/>
</dbReference>
<evidence type="ECO:0000256" key="6">
    <source>
        <dbReference type="SAM" id="MobiDB-lite"/>
    </source>
</evidence>
<feature type="compositionally biased region" description="Polar residues" evidence="6">
    <location>
        <begin position="308"/>
        <end position="317"/>
    </location>
</feature>
<evidence type="ECO:0000256" key="3">
    <source>
        <dbReference type="ARBA" id="ARBA00022692"/>
    </source>
</evidence>
<sequence>MKNVIIAAIPSPDVSYIELGPFRIHFYALFILAGIVIALILTESRLRARGAEAGIALDISLWAIPFGILGGRFFHVLTHPDDYFYPGADLLAVFRIWEGGLAIYGALILGSVGAYIGARSAGIKFTSYLDAVAPGVLLAQAIGRWGNYFNNELFGTPTDLPWGLEIPSSNPAYPAGLPEGVLFHPTFLYESIWSLAGVALLLAADRRFNLRWGKMLGLYLVYYSLGRVWIEAIRIDPSEIVLGLRVNIWSAIAGIAIGLAIMVIQSRRHPGQESSVYKPGRQPASPQQEPSADDGAVAEGKDPEAGTDQANKLVSDK</sequence>
<dbReference type="InterPro" id="IPR001640">
    <property type="entry name" value="Lgt"/>
</dbReference>
<reference evidence="8" key="1">
    <citation type="submission" date="2020-05" db="EMBL/GenBank/DDBJ databases">
        <authorList>
            <person name="Chiriac C."/>
            <person name="Salcher M."/>
            <person name="Ghai R."/>
            <person name="Kavagutti S V."/>
        </authorList>
    </citation>
    <scope>NUCLEOTIDE SEQUENCE</scope>
</reference>
<dbReference type="AlphaFoldDB" id="A0A6J6IRR6"/>
<keyword evidence="1" id="KW-1003">Cell membrane</keyword>
<feature type="transmembrane region" description="Helical" evidence="7">
    <location>
        <begin position="53"/>
        <end position="74"/>
    </location>
</feature>
<feature type="region of interest" description="Disordered" evidence="6">
    <location>
        <begin position="271"/>
        <end position="317"/>
    </location>
</feature>
<dbReference type="Pfam" id="PF01790">
    <property type="entry name" value="LGT"/>
    <property type="match status" value="1"/>
</dbReference>
<dbReference type="GO" id="GO:0042158">
    <property type="term" value="P:lipoprotein biosynthetic process"/>
    <property type="evidence" value="ECO:0007669"/>
    <property type="project" value="InterPro"/>
</dbReference>
<dbReference type="PANTHER" id="PTHR30589">
    <property type="entry name" value="PROLIPOPROTEIN DIACYLGLYCERYL TRANSFERASE"/>
    <property type="match status" value="1"/>
</dbReference>
<dbReference type="NCBIfam" id="TIGR00544">
    <property type="entry name" value="lgt"/>
    <property type="match status" value="1"/>
</dbReference>
<evidence type="ECO:0000256" key="4">
    <source>
        <dbReference type="ARBA" id="ARBA00022989"/>
    </source>
</evidence>
<keyword evidence="2" id="KW-0808">Transferase</keyword>
<feature type="transmembrane region" description="Helical" evidence="7">
    <location>
        <begin position="24"/>
        <end position="41"/>
    </location>
</feature>
<dbReference type="HAMAP" id="MF_01147">
    <property type="entry name" value="Lgt"/>
    <property type="match status" value="1"/>
</dbReference>
<evidence type="ECO:0000256" key="2">
    <source>
        <dbReference type="ARBA" id="ARBA00022679"/>
    </source>
</evidence>
<evidence type="ECO:0000256" key="1">
    <source>
        <dbReference type="ARBA" id="ARBA00022475"/>
    </source>
</evidence>
<keyword evidence="5 7" id="KW-0472">Membrane</keyword>